<dbReference type="InterPro" id="IPR005135">
    <property type="entry name" value="Endo/exonuclease/phosphatase"/>
</dbReference>
<dbReference type="Proteomes" id="UP001309705">
    <property type="component" value="Unassembled WGS sequence"/>
</dbReference>
<evidence type="ECO:0000313" key="2">
    <source>
        <dbReference type="EMBL" id="MEC5344669.1"/>
    </source>
</evidence>
<dbReference type="Gene3D" id="3.60.10.10">
    <property type="entry name" value="Endonuclease/exonuclease/phosphatase"/>
    <property type="match status" value="1"/>
</dbReference>
<accession>A0ABU6JVG6</accession>
<evidence type="ECO:0000259" key="1">
    <source>
        <dbReference type="Pfam" id="PF19580"/>
    </source>
</evidence>
<dbReference type="Pfam" id="PF19580">
    <property type="entry name" value="Exo_endo_phos_3"/>
    <property type="match status" value="1"/>
</dbReference>
<protein>
    <recommendedName>
        <fullName evidence="1">Endonuclease/exonuclease/phosphatase domain-containing protein</fullName>
    </recommendedName>
</protein>
<gene>
    <name evidence="2" type="ORF">VSX58_18920</name>
</gene>
<feature type="domain" description="Endonuclease/exonuclease/phosphatase" evidence="1">
    <location>
        <begin position="27"/>
        <end position="196"/>
    </location>
</feature>
<sequence>MDFRFAFWNCAMSPPGQKGMPSTDDMADTVEVIADLFAKEKIGFLALCEVNNESFEYLSNALSGLPLLSQYMDDKTSTGSKFDIGYFYDPSQVAIEHGRAHTGRLGTSSIKIAQQLHVVIKEENPSLLNILVSHWPSQLQTIAGEFRHECSVGLRSFAKGLIDSKQQVILMGDYNDEPYSHSLFRNMHATNDRALVLSQPNYWLYNPYWKTLSARVAFSVDEQRHDFGTCYSKAGNRNTWSAVDQIIFSGDFLSVGPWYLEESATGVVLTDKIRAAIMNNKHCFDHMPVIGCIRKKEAPHV</sequence>
<dbReference type="RefSeq" id="WP_327619457.1">
    <property type="nucleotide sequence ID" value="NZ_JAYWTM010000025.1"/>
</dbReference>
<evidence type="ECO:0000313" key="3">
    <source>
        <dbReference type="Proteomes" id="UP001309705"/>
    </source>
</evidence>
<reference evidence="2 3" key="1">
    <citation type="journal article" date="2017" name="Int. J. Syst. Evol. Microbiol.">
        <title>Brenneria populi subsp. brevivirga subsp. nov. isolated from symptomatic bark of Populus x euramericana canker, and description of Brenneria populi subsp. populi subsp. nov.</title>
        <authorList>
            <person name="Zheng M.H."/>
            <person name="Piao C.G."/>
            <person name="Xue H."/>
            <person name="Guo M.W."/>
            <person name="Li Y."/>
        </authorList>
    </citation>
    <scope>NUCLEOTIDE SEQUENCE [LARGE SCALE GENOMIC DNA]</scope>
    <source>
        <strain evidence="2 3">D9-5</strain>
    </source>
</reference>
<name>A0ABU6JVG6_9GAMM</name>
<dbReference type="SUPFAM" id="SSF56219">
    <property type="entry name" value="DNase I-like"/>
    <property type="match status" value="1"/>
</dbReference>
<dbReference type="EMBL" id="JAYWTM010000025">
    <property type="protein sequence ID" value="MEC5344669.1"/>
    <property type="molecule type" value="Genomic_DNA"/>
</dbReference>
<comment type="caution">
    <text evidence="2">The sequence shown here is derived from an EMBL/GenBank/DDBJ whole genome shotgun (WGS) entry which is preliminary data.</text>
</comment>
<dbReference type="InterPro" id="IPR036691">
    <property type="entry name" value="Endo/exonu/phosph_ase_sf"/>
</dbReference>
<keyword evidence="3" id="KW-1185">Reference proteome</keyword>
<proteinExistence type="predicted"/>
<organism evidence="2 3">
    <name type="scientific">Brenneria populi</name>
    <dbReference type="NCBI Taxonomy" id="1505588"/>
    <lineage>
        <taxon>Bacteria</taxon>
        <taxon>Pseudomonadati</taxon>
        <taxon>Pseudomonadota</taxon>
        <taxon>Gammaproteobacteria</taxon>
        <taxon>Enterobacterales</taxon>
        <taxon>Pectobacteriaceae</taxon>
        <taxon>Brenneria</taxon>
    </lineage>
</organism>